<dbReference type="GO" id="GO:0006635">
    <property type="term" value="P:fatty acid beta-oxidation"/>
    <property type="evidence" value="ECO:0007669"/>
    <property type="project" value="TreeGrafter"/>
</dbReference>
<dbReference type="InterPro" id="IPR001753">
    <property type="entry name" value="Enoyl-CoA_hydra/iso"/>
</dbReference>
<dbReference type="PANTHER" id="PTHR11941:SF54">
    <property type="entry name" value="ENOYL-COA HYDRATASE, MITOCHONDRIAL"/>
    <property type="match status" value="1"/>
</dbReference>
<dbReference type="FunFam" id="1.10.12.10:FF:000001">
    <property type="entry name" value="Probable enoyl-CoA hydratase, mitochondrial"/>
    <property type="match status" value="1"/>
</dbReference>
<dbReference type="GO" id="GO:0016836">
    <property type="term" value="F:hydro-lyase activity"/>
    <property type="evidence" value="ECO:0007669"/>
    <property type="project" value="UniProtKB-ARBA"/>
</dbReference>
<dbReference type="SUPFAM" id="SSF52096">
    <property type="entry name" value="ClpP/crotonase"/>
    <property type="match status" value="1"/>
</dbReference>
<evidence type="ECO:0000256" key="1">
    <source>
        <dbReference type="ARBA" id="ARBA00005254"/>
    </source>
</evidence>
<dbReference type="Gene3D" id="3.90.226.10">
    <property type="entry name" value="2-enoyl-CoA Hydratase, Chain A, domain 1"/>
    <property type="match status" value="1"/>
</dbReference>
<comment type="similarity">
    <text evidence="1">Belongs to the enoyl-CoA hydratase/isomerase family.</text>
</comment>
<dbReference type="Gene3D" id="1.10.12.10">
    <property type="entry name" value="Lyase 2-enoyl-coa Hydratase, Chain A, domain 2"/>
    <property type="match status" value="1"/>
</dbReference>
<proteinExistence type="inferred from homology"/>
<dbReference type="AlphaFoldDB" id="A0A871XZ72"/>
<sequence length="249" mass="27070">MAYQTLAYRKQDKFGFVTLKQPTLSRLTALEMAELAAEVNSDKDVRVVIITGAGAEFSTGTDWKSVTEEEKNAPLWLIAESVARIQTPVIAAINGSAIGQGLELALACDLRFAAEGVKLGLDQITHNMIPWDGGTQRLPRLVNRARAMEMLMFGETIDAAEALRIGLVNKVVPADKLESAVLEMAGKIAANGPLALRYAKEAVSNGLDMTLDQGLHLEADLYMLLQTTDDRIEGVTSFLEKRAPDFKGH</sequence>
<dbReference type="InterPro" id="IPR029045">
    <property type="entry name" value="ClpP/crotonase-like_dom_sf"/>
</dbReference>
<evidence type="ECO:0000313" key="3">
    <source>
        <dbReference type="EMBL" id="QOV09053.1"/>
    </source>
</evidence>
<name>A0A871XZ72_9CHLR</name>
<accession>A0A871XZ72</accession>
<gene>
    <name evidence="3" type="ORF">HULAa30F3_00006</name>
</gene>
<dbReference type="Pfam" id="PF00378">
    <property type="entry name" value="ECH_1"/>
    <property type="match status" value="1"/>
</dbReference>
<reference evidence="3" key="1">
    <citation type="submission" date="2020-10" db="EMBL/GenBank/DDBJ databases">
        <title>Diverse heliorhodopsins detected via functional metagenomics in peat lake Actinobacteria, Chloroflexi and Archaea.</title>
        <authorList>
            <person name="Chazan A."/>
            <person name="Rozenberg A."/>
            <person name="Tahan R."/>
            <person name="Mannen K."/>
            <person name="Nagata T."/>
            <person name="Yaish S."/>
            <person name="Larom S."/>
            <person name="Kandori H."/>
            <person name="Inoue K."/>
            <person name="Beja O."/>
            <person name="Pushkarev A."/>
        </authorList>
    </citation>
    <scope>NUCLEOTIDE SEQUENCE</scope>
</reference>
<dbReference type="CDD" id="cd06558">
    <property type="entry name" value="crotonase-like"/>
    <property type="match status" value="1"/>
</dbReference>
<protein>
    <submittedName>
        <fullName evidence="3">Enoyl-CoA hydratase/isomerase family protein</fullName>
    </submittedName>
</protein>
<dbReference type="EMBL" id="MW122882">
    <property type="protein sequence ID" value="QOV09053.1"/>
    <property type="molecule type" value="Genomic_DNA"/>
</dbReference>
<keyword evidence="2" id="KW-0456">Lyase</keyword>
<organism evidence="3">
    <name type="scientific">uncultured Dehalococcoidia bacterium</name>
    <dbReference type="NCBI Taxonomy" id="498747"/>
    <lineage>
        <taxon>Bacteria</taxon>
        <taxon>Bacillati</taxon>
        <taxon>Chloroflexota</taxon>
        <taxon>Dehalococcoidia</taxon>
        <taxon>environmental samples</taxon>
    </lineage>
</organism>
<dbReference type="PANTHER" id="PTHR11941">
    <property type="entry name" value="ENOYL-COA HYDRATASE-RELATED"/>
    <property type="match status" value="1"/>
</dbReference>
<dbReference type="InterPro" id="IPR014748">
    <property type="entry name" value="Enoyl-CoA_hydra_C"/>
</dbReference>
<evidence type="ECO:0000256" key="2">
    <source>
        <dbReference type="ARBA" id="ARBA00023239"/>
    </source>
</evidence>